<reference evidence="1 2" key="1">
    <citation type="submission" date="2018-07" db="EMBL/GenBank/DDBJ databases">
        <title>Genome sequence of Roseomonas fauriae ATCC 49958.</title>
        <authorList>
            <person name="Sant'Anna F.H."/>
            <person name="Baldani J.I."/>
            <person name="Zilli J.E."/>
            <person name="Reis V.M."/>
            <person name="Hartmann A."/>
            <person name="Cruz L."/>
            <person name="de Souza E.M."/>
            <person name="de Oliveira Pedrosa F."/>
            <person name="Passaglia L.M.P."/>
        </authorList>
    </citation>
    <scope>NUCLEOTIDE SEQUENCE [LARGE SCALE GENOMIC DNA]</scope>
    <source>
        <strain evidence="1 2">ATCC 49958</strain>
    </source>
</reference>
<protein>
    <submittedName>
        <fullName evidence="1">Uncharacterized protein</fullName>
    </submittedName>
</protein>
<gene>
    <name evidence="1" type="ORF">DS837_10875</name>
</gene>
<evidence type="ECO:0000313" key="2">
    <source>
        <dbReference type="Proteomes" id="UP000476837"/>
    </source>
</evidence>
<proteinExistence type="predicted"/>
<comment type="caution">
    <text evidence="1">The sequence shown here is derived from an EMBL/GenBank/DDBJ whole genome shotgun (WGS) entry which is preliminary data.</text>
</comment>
<evidence type="ECO:0000313" key="1">
    <source>
        <dbReference type="EMBL" id="KAA0686193.1"/>
    </source>
</evidence>
<name>A0A6L3B1P9_AZOBR</name>
<sequence>MAEDRDKRGRGHDNIVGLDAGLARLGRRRARAVTLHLDPESERILTARALGGSGDLSQALGSLLQRYEAMVQESLPLLSLPQWDFVFYALRPRPDPDTGDLSAAWSAPEALDEIRTTSYHADGFGDHDVAIVYGILDGLRQTDMHAVLDAVMRYHAAGEGAPGRLRGVVPRDAVLGWDRTDDP</sequence>
<dbReference type="EMBL" id="QOKV01000005">
    <property type="protein sequence ID" value="KAA0686193.1"/>
    <property type="molecule type" value="Genomic_DNA"/>
</dbReference>
<dbReference type="AlphaFoldDB" id="A0A6L3B1P9"/>
<dbReference type="Proteomes" id="UP000476837">
    <property type="component" value="Unassembled WGS sequence"/>
</dbReference>
<accession>A0A6L3B1P9</accession>
<organism evidence="1 2">
    <name type="scientific">Azospirillum brasilense</name>
    <dbReference type="NCBI Taxonomy" id="192"/>
    <lineage>
        <taxon>Bacteria</taxon>
        <taxon>Pseudomonadati</taxon>
        <taxon>Pseudomonadota</taxon>
        <taxon>Alphaproteobacteria</taxon>
        <taxon>Rhodospirillales</taxon>
        <taxon>Azospirillaceae</taxon>
        <taxon>Azospirillum</taxon>
    </lineage>
</organism>